<dbReference type="AlphaFoldDB" id="A0A7X0U892"/>
<name>A0A7X0U892_9BURK</name>
<comment type="caution">
    <text evidence="3">The sequence shown here is derived from an EMBL/GenBank/DDBJ whole genome shotgun (WGS) entry which is preliminary data.</text>
</comment>
<gene>
    <name evidence="3" type="ORF">HNP48_001550</name>
</gene>
<dbReference type="EMBL" id="JACHLK010000002">
    <property type="protein sequence ID" value="MBB6558886.1"/>
    <property type="molecule type" value="Genomic_DNA"/>
</dbReference>
<accession>A0A7X0U892</accession>
<proteinExistence type="predicted"/>
<evidence type="ECO:0000256" key="1">
    <source>
        <dbReference type="SAM" id="MobiDB-lite"/>
    </source>
</evidence>
<dbReference type="Proteomes" id="UP000575083">
    <property type="component" value="Unassembled WGS sequence"/>
</dbReference>
<dbReference type="InterPro" id="IPR057271">
    <property type="entry name" value="YagK_YfjJ_C"/>
</dbReference>
<organism evidence="3 4">
    <name type="scientific">Acidovorax soli</name>
    <dbReference type="NCBI Taxonomy" id="592050"/>
    <lineage>
        <taxon>Bacteria</taxon>
        <taxon>Pseudomonadati</taxon>
        <taxon>Pseudomonadota</taxon>
        <taxon>Betaproteobacteria</taxon>
        <taxon>Burkholderiales</taxon>
        <taxon>Comamonadaceae</taxon>
        <taxon>Acidovorax</taxon>
    </lineage>
</organism>
<evidence type="ECO:0000313" key="3">
    <source>
        <dbReference type="EMBL" id="MBB6558886.1"/>
    </source>
</evidence>
<sequence>MKFRKKKSMIDHARLSKELDWFEKYRFLVIEDATEGKENEDGSLSGGRAFVTPEADFYLRFKAHGRTLQKINTLDPRQPAAVYAESQGLRGRIIEKVEYSDKCVAELVRDLTVPFVDAKVYFRSHAFHPYEDNYQKVISKFDVYSLKDALDFGNASQKQGAVKALNLLVAELKAEMSSETVRKLLRNFRRTSQKSLKQLLSLLEKLFSRHARLLSVRVDFAYGAGRLDGTEISTSLSIEEAAQHREAMIDHIRKTYPNGLVGYAWAMESACLKGLHFHFWLLFNGSEHRGDMGIAKSLGEHWVNVVTEGTGTYFNCNANKGAYPTDAMGIGMLHRDSQENMDGVRLIAAYLTKIDFYLRFDVAGFRTFGKSQVRTSSRRLKKPSEGPQGAHHGHQ</sequence>
<evidence type="ECO:0000259" key="2">
    <source>
        <dbReference type="Pfam" id="PF11726"/>
    </source>
</evidence>
<feature type="domain" description="YagK/YfjJ C-terminal" evidence="2">
    <location>
        <begin position="208"/>
        <end position="307"/>
    </location>
</feature>
<keyword evidence="4" id="KW-1185">Reference proteome</keyword>
<reference evidence="3 4" key="1">
    <citation type="submission" date="2020-08" db="EMBL/GenBank/DDBJ databases">
        <title>Functional genomics of gut bacteria from endangered species of beetles.</title>
        <authorList>
            <person name="Carlos-Shanley C."/>
        </authorList>
    </citation>
    <scope>NUCLEOTIDE SEQUENCE [LARGE SCALE GENOMIC DNA]</scope>
    <source>
        <strain evidence="3 4">S00198</strain>
    </source>
</reference>
<dbReference type="Pfam" id="PF11726">
    <property type="entry name" value="YagK_YfjJ_C"/>
    <property type="match status" value="1"/>
</dbReference>
<evidence type="ECO:0000313" key="4">
    <source>
        <dbReference type="Proteomes" id="UP000575083"/>
    </source>
</evidence>
<feature type="region of interest" description="Disordered" evidence="1">
    <location>
        <begin position="374"/>
        <end position="395"/>
    </location>
</feature>
<dbReference type="RefSeq" id="WP_184856296.1">
    <property type="nucleotide sequence ID" value="NZ_JACHLK010000002.1"/>
</dbReference>
<protein>
    <recommendedName>
        <fullName evidence="2">YagK/YfjJ C-terminal domain-containing protein</fullName>
    </recommendedName>
</protein>